<accession>A0A0F9BEM3</accession>
<protein>
    <recommendedName>
        <fullName evidence="1">Nucleotidyl transferase domain-containing protein</fullName>
    </recommendedName>
</protein>
<reference evidence="2" key="1">
    <citation type="journal article" date="2015" name="Nature">
        <title>Complex archaea that bridge the gap between prokaryotes and eukaryotes.</title>
        <authorList>
            <person name="Spang A."/>
            <person name="Saw J.H."/>
            <person name="Jorgensen S.L."/>
            <person name="Zaremba-Niedzwiedzka K."/>
            <person name="Martijn J."/>
            <person name="Lind A.E."/>
            <person name="van Eijk R."/>
            <person name="Schleper C."/>
            <person name="Guy L."/>
            <person name="Ettema T.J."/>
        </authorList>
    </citation>
    <scope>NUCLEOTIDE SEQUENCE</scope>
</reference>
<name>A0A0F9BEM3_9ZZZZ</name>
<gene>
    <name evidence="2" type="ORF">LCGC14_2736430</name>
</gene>
<dbReference type="InterPro" id="IPR013446">
    <property type="entry name" value="G1P_cyt_trans-like"/>
</dbReference>
<evidence type="ECO:0000259" key="1">
    <source>
        <dbReference type="Pfam" id="PF00483"/>
    </source>
</evidence>
<dbReference type="PANTHER" id="PTHR47183">
    <property type="entry name" value="GLUCOSE-1-PHOSPHATE CYTIDYLYLTRANSFERASE-RELATED"/>
    <property type="match status" value="1"/>
</dbReference>
<comment type="caution">
    <text evidence="2">The sequence shown here is derived from an EMBL/GenBank/DDBJ whole genome shotgun (WGS) entry which is preliminary data.</text>
</comment>
<organism evidence="2">
    <name type="scientific">marine sediment metagenome</name>
    <dbReference type="NCBI Taxonomy" id="412755"/>
    <lineage>
        <taxon>unclassified sequences</taxon>
        <taxon>metagenomes</taxon>
        <taxon>ecological metagenomes</taxon>
    </lineage>
</organism>
<dbReference type="Pfam" id="PF00483">
    <property type="entry name" value="NTP_transferase"/>
    <property type="match status" value="1"/>
</dbReference>
<sequence>MKIVILAGGWGTRLGYLTEIIPKPMVKIGNKPILWHIMKLY</sequence>
<feature type="non-terminal residue" evidence="2">
    <location>
        <position position="41"/>
    </location>
</feature>
<dbReference type="InterPro" id="IPR005835">
    <property type="entry name" value="NTP_transferase_dom"/>
</dbReference>
<evidence type="ECO:0000313" key="2">
    <source>
        <dbReference type="EMBL" id="KKK89109.1"/>
    </source>
</evidence>
<dbReference type="PANTHER" id="PTHR47183:SF1">
    <property type="entry name" value="GLUCOSE-1-PHOSPHATE CYTIDYLYLTRANSFERASE"/>
    <property type="match status" value="1"/>
</dbReference>
<dbReference type="InterPro" id="IPR029044">
    <property type="entry name" value="Nucleotide-diphossugar_trans"/>
</dbReference>
<dbReference type="GO" id="GO:0047343">
    <property type="term" value="F:glucose-1-phosphate cytidylyltransferase activity"/>
    <property type="evidence" value="ECO:0007669"/>
    <property type="project" value="InterPro"/>
</dbReference>
<proteinExistence type="predicted"/>
<dbReference type="EMBL" id="LAZR01049664">
    <property type="protein sequence ID" value="KKK89109.1"/>
    <property type="molecule type" value="Genomic_DNA"/>
</dbReference>
<dbReference type="AlphaFoldDB" id="A0A0F9BEM3"/>
<dbReference type="SUPFAM" id="SSF53448">
    <property type="entry name" value="Nucleotide-diphospho-sugar transferases"/>
    <property type="match status" value="1"/>
</dbReference>
<feature type="domain" description="Nucleotidyl transferase" evidence="1">
    <location>
        <begin position="3"/>
        <end position="39"/>
    </location>
</feature>
<dbReference type="Gene3D" id="3.90.550.10">
    <property type="entry name" value="Spore Coat Polysaccharide Biosynthesis Protein SpsA, Chain A"/>
    <property type="match status" value="1"/>
</dbReference>